<proteinExistence type="predicted"/>
<reference evidence="1 2" key="1">
    <citation type="submission" date="2018-08" db="EMBL/GenBank/DDBJ databases">
        <title>A genome reference for cultivated species of the human gut microbiota.</title>
        <authorList>
            <person name="Zou Y."/>
            <person name="Xue W."/>
            <person name="Luo G."/>
        </authorList>
    </citation>
    <scope>NUCLEOTIDE SEQUENCE [LARGE SCALE GENOMIC DNA]</scope>
    <source>
        <strain evidence="1 2">AM27-17</strain>
    </source>
</reference>
<dbReference type="AlphaFoldDB" id="A0A414L367"/>
<dbReference type="Gene3D" id="3.30.2310.20">
    <property type="entry name" value="RelE-like"/>
    <property type="match status" value="1"/>
</dbReference>
<name>A0A414L367_9BACE</name>
<dbReference type="RefSeq" id="WP_118223421.1">
    <property type="nucleotide sequence ID" value="NZ_JADMTM010000005.1"/>
</dbReference>
<protein>
    <submittedName>
        <fullName evidence="1">Addiction module killer protein</fullName>
    </submittedName>
</protein>
<dbReference type="InterPro" id="IPR035093">
    <property type="entry name" value="RelE/ParE_toxin_dom_sf"/>
</dbReference>
<accession>A0A414L367</accession>
<dbReference type="EMBL" id="QSKV01000016">
    <property type="protein sequence ID" value="RHE89064.1"/>
    <property type="molecule type" value="Genomic_DNA"/>
</dbReference>
<evidence type="ECO:0000313" key="1">
    <source>
        <dbReference type="EMBL" id="RHE89064.1"/>
    </source>
</evidence>
<comment type="caution">
    <text evidence="1">The sequence shown here is derived from an EMBL/GenBank/DDBJ whole genome shotgun (WGS) entry which is preliminary data.</text>
</comment>
<sequence length="106" mass="12618">MNVEFEKEYLAELYEKGKTDDKKHRFQPQIISGYLKCVKALLNAYRIEDLYQYKSLNYEKLKGDKKGLSSLRINDQYRLEFREITNASNQTLVEICSLIDITNHYK</sequence>
<organism evidence="1 2">
    <name type="scientific">Bacteroides intestinalis</name>
    <dbReference type="NCBI Taxonomy" id="329854"/>
    <lineage>
        <taxon>Bacteria</taxon>
        <taxon>Pseudomonadati</taxon>
        <taxon>Bacteroidota</taxon>
        <taxon>Bacteroidia</taxon>
        <taxon>Bacteroidales</taxon>
        <taxon>Bacteroidaceae</taxon>
        <taxon>Bacteroides</taxon>
    </lineage>
</organism>
<dbReference type="InterPro" id="IPR007711">
    <property type="entry name" value="HigB-1"/>
</dbReference>
<dbReference type="SUPFAM" id="SSF143011">
    <property type="entry name" value="RelE-like"/>
    <property type="match status" value="1"/>
</dbReference>
<evidence type="ECO:0000313" key="2">
    <source>
        <dbReference type="Proteomes" id="UP000285650"/>
    </source>
</evidence>
<dbReference type="Proteomes" id="UP000285650">
    <property type="component" value="Unassembled WGS sequence"/>
</dbReference>
<gene>
    <name evidence="1" type="ORF">DW712_19780</name>
</gene>
<dbReference type="Pfam" id="PF05015">
    <property type="entry name" value="HigB-like_toxin"/>
    <property type="match status" value="1"/>
</dbReference>